<dbReference type="GO" id="GO:0050821">
    <property type="term" value="P:protein stabilization"/>
    <property type="evidence" value="ECO:0007669"/>
    <property type="project" value="TreeGrafter"/>
</dbReference>
<dbReference type="GO" id="GO:0051082">
    <property type="term" value="F:unfolded protein binding"/>
    <property type="evidence" value="ECO:0007669"/>
    <property type="project" value="InterPro"/>
</dbReference>
<dbReference type="InterPro" id="IPR024930">
    <property type="entry name" value="Skp_dom_sf"/>
</dbReference>
<dbReference type="Proteomes" id="UP000231019">
    <property type="component" value="Unassembled WGS sequence"/>
</dbReference>
<comment type="similarity">
    <text evidence="1">Belongs to the Skp family.</text>
</comment>
<dbReference type="EMBL" id="PFFQ01000031">
    <property type="protein sequence ID" value="PIW17030.1"/>
    <property type="molecule type" value="Genomic_DNA"/>
</dbReference>
<dbReference type="InterPro" id="IPR005632">
    <property type="entry name" value="Chaperone_Skp"/>
</dbReference>
<dbReference type="AlphaFoldDB" id="A0A2M7G525"/>
<feature type="coiled-coil region" evidence="3">
    <location>
        <begin position="43"/>
        <end position="126"/>
    </location>
</feature>
<name>A0A2M7G525_9BACT</name>
<evidence type="ECO:0000313" key="5">
    <source>
        <dbReference type="EMBL" id="PIW17030.1"/>
    </source>
</evidence>
<dbReference type="SMART" id="SM00935">
    <property type="entry name" value="OmpH"/>
    <property type="match status" value="1"/>
</dbReference>
<protein>
    <recommendedName>
        <fullName evidence="7">Molecular chaperone Skp</fullName>
    </recommendedName>
</protein>
<sequence>MKKQIKILATALLIAASTWIATPAVRAEDARVGVVDTQQILSQSSLLQVLRSAEADLKSAEQKLYESRNQKLKELETARANMKEDEFLRKKQELERQLLEQVKSEETRLEKRKAEIQKMKIQLEKDVQDIVKAVAQKRKLEIVINKQLVLFGGVDITNEVVEELKKKK</sequence>
<evidence type="ECO:0000256" key="4">
    <source>
        <dbReference type="SAM" id="SignalP"/>
    </source>
</evidence>
<evidence type="ECO:0000256" key="3">
    <source>
        <dbReference type="SAM" id="Coils"/>
    </source>
</evidence>
<feature type="chain" id="PRO_5014973604" description="Molecular chaperone Skp" evidence="4">
    <location>
        <begin position="22"/>
        <end position="168"/>
    </location>
</feature>
<evidence type="ECO:0000256" key="2">
    <source>
        <dbReference type="ARBA" id="ARBA00022729"/>
    </source>
</evidence>
<dbReference type="PANTHER" id="PTHR35089">
    <property type="entry name" value="CHAPERONE PROTEIN SKP"/>
    <property type="match status" value="1"/>
</dbReference>
<keyword evidence="2 4" id="KW-0732">Signal</keyword>
<dbReference type="Gene3D" id="3.30.910.20">
    <property type="entry name" value="Skp domain"/>
    <property type="match status" value="1"/>
</dbReference>
<dbReference type="SUPFAM" id="SSF111384">
    <property type="entry name" value="OmpH-like"/>
    <property type="match status" value="1"/>
</dbReference>
<gene>
    <name evidence="5" type="ORF">COW36_10330</name>
</gene>
<proteinExistence type="inferred from homology"/>
<reference evidence="5 6" key="1">
    <citation type="submission" date="2017-09" db="EMBL/GenBank/DDBJ databases">
        <title>Depth-based differentiation of microbial function through sediment-hosted aquifers and enrichment of novel symbionts in the deep terrestrial subsurface.</title>
        <authorList>
            <person name="Probst A.J."/>
            <person name="Ladd B."/>
            <person name="Jarett J.K."/>
            <person name="Geller-Mcgrath D.E."/>
            <person name="Sieber C.M."/>
            <person name="Emerson J.B."/>
            <person name="Anantharaman K."/>
            <person name="Thomas B.C."/>
            <person name="Malmstrom R."/>
            <person name="Stieglmeier M."/>
            <person name="Klingl A."/>
            <person name="Woyke T."/>
            <person name="Ryan C.M."/>
            <person name="Banfield J.F."/>
        </authorList>
    </citation>
    <scope>NUCLEOTIDE SEQUENCE [LARGE SCALE GENOMIC DNA]</scope>
    <source>
        <strain evidence="5">CG17_big_fil_post_rev_8_21_14_2_50_48_46</strain>
    </source>
</reference>
<dbReference type="Pfam" id="PF03938">
    <property type="entry name" value="OmpH"/>
    <property type="match status" value="1"/>
</dbReference>
<comment type="caution">
    <text evidence="5">The sequence shown here is derived from an EMBL/GenBank/DDBJ whole genome shotgun (WGS) entry which is preliminary data.</text>
</comment>
<organism evidence="5 6">
    <name type="scientific">bacterium (Candidatus Blackallbacteria) CG17_big_fil_post_rev_8_21_14_2_50_48_46</name>
    <dbReference type="NCBI Taxonomy" id="2014261"/>
    <lineage>
        <taxon>Bacteria</taxon>
        <taxon>Candidatus Blackallbacteria</taxon>
    </lineage>
</organism>
<feature type="signal peptide" evidence="4">
    <location>
        <begin position="1"/>
        <end position="21"/>
    </location>
</feature>
<evidence type="ECO:0000313" key="6">
    <source>
        <dbReference type="Proteomes" id="UP000231019"/>
    </source>
</evidence>
<evidence type="ECO:0008006" key="7">
    <source>
        <dbReference type="Google" id="ProtNLM"/>
    </source>
</evidence>
<accession>A0A2M7G525</accession>
<dbReference type="PANTHER" id="PTHR35089:SF1">
    <property type="entry name" value="CHAPERONE PROTEIN SKP"/>
    <property type="match status" value="1"/>
</dbReference>
<keyword evidence="3" id="KW-0175">Coiled coil</keyword>
<evidence type="ECO:0000256" key="1">
    <source>
        <dbReference type="ARBA" id="ARBA00009091"/>
    </source>
</evidence>
<dbReference type="GO" id="GO:0005829">
    <property type="term" value="C:cytosol"/>
    <property type="evidence" value="ECO:0007669"/>
    <property type="project" value="TreeGrafter"/>
</dbReference>